<comment type="caution">
    <text evidence="3">The sequence shown here is derived from an EMBL/GenBank/DDBJ whole genome shotgun (WGS) entry which is preliminary data.</text>
</comment>
<dbReference type="Proteomes" id="UP000783686">
    <property type="component" value="Unassembled WGS sequence"/>
</dbReference>
<reference evidence="3" key="1">
    <citation type="submission" date="2020-09" db="EMBL/GenBank/DDBJ databases">
        <authorList>
            <person name="Kikuchi T."/>
        </authorList>
    </citation>
    <scope>NUCLEOTIDE SEQUENCE</scope>
    <source>
        <strain evidence="3">SH1</strain>
    </source>
</reference>
<evidence type="ECO:0000256" key="1">
    <source>
        <dbReference type="SAM" id="MobiDB-lite"/>
    </source>
</evidence>
<keyword evidence="4" id="KW-1185">Reference proteome</keyword>
<gene>
    <name evidence="3" type="ORF">BOKJ2_LOCUS12737</name>
</gene>
<evidence type="ECO:0000313" key="4">
    <source>
        <dbReference type="Proteomes" id="UP000614601"/>
    </source>
</evidence>
<sequence>MSMLFSNPEVLSVKIASRSVADVFSYGLTIFGVLVAINMFFMLLTNCSKIKKRKGKKTRGKGKKKHKKSHVPSTPHKKRKKDNPYSRFEPPKGPFRKRPTGVGIATSPLKTAVPVEDKPEPTQLFTLKSKLVPEKKEEKKSSEKVESENKEKPKGPKTSKEEISQEVSKEKDPEKEKEADKKKEEEEKKKAEEQKQQEQKKDEATDTKQSTTSNNTNSPAPENENTDDSDGLGELMRKRNKANAGTPSGDHQPQVNYPCPDVTPEAFLNLEKILKDNFRL</sequence>
<protein>
    <submittedName>
        <fullName evidence="3">Uncharacterized protein</fullName>
    </submittedName>
</protein>
<name>A0A811LN81_9BILA</name>
<accession>A0A811LN81</accession>
<evidence type="ECO:0000256" key="2">
    <source>
        <dbReference type="SAM" id="Phobius"/>
    </source>
</evidence>
<feature type="compositionally biased region" description="Polar residues" evidence="1">
    <location>
        <begin position="243"/>
        <end position="255"/>
    </location>
</feature>
<dbReference type="EMBL" id="CAJFCW020000006">
    <property type="protein sequence ID" value="CAG9124657.1"/>
    <property type="molecule type" value="Genomic_DNA"/>
</dbReference>
<organism evidence="3 4">
    <name type="scientific">Bursaphelenchus okinawaensis</name>
    <dbReference type="NCBI Taxonomy" id="465554"/>
    <lineage>
        <taxon>Eukaryota</taxon>
        <taxon>Metazoa</taxon>
        <taxon>Ecdysozoa</taxon>
        <taxon>Nematoda</taxon>
        <taxon>Chromadorea</taxon>
        <taxon>Rhabditida</taxon>
        <taxon>Tylenchina</taxon>
        <taxon>Tylenchomorpha</taxon>
        <taxon>Aphelenchoidea</taxon>
        <taxon>Aphelenchoididae</taxon>
        <taxon>Bursaphelenchus</taxon>
    </lineage>
</organism>
<keyword evidence="2" id="KW-1133">Transmembrane helix</keyword>
<feature type="compositionally biased region" description="Basic residues" evidence="1">
    <location>
        <begin position="52"/>
        <end position="81"/>
    </location>
</feature>
<dbReference type="EMBL" id="CAJFDH010000006">
    <property type="protein sequence ID" value="CAD5228556.1"/>
    <property type="molecule type" value="Genomic_DNA"/>
</dbReference>
<feature type="transmembrane region" description="Helical" evidence="2">
    <location>
        <begin position="23"/>
        <end position="44"/>
    </location>
</feature>
<proteinExistence type="predicted"/>
<feature type="compositionally biased region" description="Basic and acidic residues" evidence="1">
    <location>
        <begin position="131"/>
        <end position="206"/>
    </location>
</feature>
<feature type="region of interest" description="Disordered" evidence="1">
    <location>
        <begin position="52"/>
        <end position="260"/>
    </location>
</feature>
<evidence type="ECO:0000313" key="3">
    <source>
        <dbReference type="EMBL" id="CAD5228556.1"/>
    </source>
</evidence>
<dbReference type="AlphaFoldDB" id="A0A811LN81"/>
<dbReference type="Proteomes" id="UP000614601">
    <property type="component" value="Unassembled WGS sequence"/>
</dbReference>
<keyword evidence="2" id="KW-0812">Transmembrane</keyword>
<keyword evidence="2" id="KW-0472">Membrane</keyword>